<keyword evidence="2" id="KW-1185">Reference proteome</keyword>
<sequence length="155" mass="16775">MTKITGIITPKYSALILSFSSCEKINTRSIDTIGYGSSFGMCVGYCNHSLSISENKVTFVKKANSQTSPDTKTCSSTLAADEAKVFKDLMEDSKIAALPKTIGCPDCADGGAEWVSVTTGSKEYKVVFEYGKEPKELKAIVKKLRALSETFNNCN</sequence>
<evidence type="ECO:0000313" key="1">
    <source>
        <dbReference type="EMBL" id="SFH51347.1"/>
    </source>
</evidence>
<dbReference type="PROSITE" id="PS51257">
    <property type="entry name" value="PROKAR_LIPOPROTEIN"/>
    <property type="match status" value="1"/>
</dbReference>
<reference evidence="1 2" key="1">
    <citation type="submission" date="2016-10" db="EMBL/GenBank/DDBJ databases">
        <authorList>
            <person name="de Groot N.N."/>
        </authorList>
    </citation>
    <scope>NUCLEOTIDE SEQUENCE [LARGE SCALE GENOMIC DNA]</scope>
    <source>
        <strain evidence="1 2">DSM 18684</strain>
    </source>
</reference>
<dbReference type="EMBL" id="FOPP01000017">
    <property type="protein sequence ID" value="SFH51347.1"/>
    <property type="molecule type" value="Genomic_DNA"/>
</dbReference>
<proteinExistence type="predicted"/>
<name>A0A1I3AMQ6_9SPHI</name>
<dbReference type="AlphaFoldDB" id="A0A1I3AMQ6"/>
<organism evidence="1 2">
    <name type="scientific">Pedobacter insulae</name>
    <dbReference type="NCBI Taxonomy" id="414048"/>
    <lineage>
        <taxon>Bacteria</taxon>
        <taxon>Pseudomonadati</taxon>
        <taxon>Bacteroidota</taxon>
        <taxon>Sphingobacteriia</taxon>
        <taxon>Sphingobacteriales</taxon>
        <taxon>Sphingobacteriaceae</taxon>
        <taxon>Pedobacter</taxon>
    </lineage>
</organism>
<accession>A0A1I3AMQ6</accession>
<dbReference type="RefSeq" id="WP_090998264.1">
    <property type="nucleotide sequence ID" value="NZ_FOPP01000017.1"/>
</dbReference>
<evidence type="ECO:0000313" key="2">
    <source>
        <dbReference type="Proteomes" id="UP000199666"/>
    </source>
</evidence>
<dbReference type="Proteomes" id="UP000199666">
    <property type="component" value="Unassembled WGS sequence"/>
</dbReference>
<protein>
    <submittedName>
        <fullName evidence="1">Uncharacterized protein</fullName>
    </submittedName>
</protein>
<dbReference type="OrthoDB" id="5522116at2"/>
<gene>
    <name evidence="1" type="ORF">SAMN04489864_1171</name>
</gene>